<dbReference type="GO" id="GO:0003677">
    <property type="term" value="F:DNA binding"/>
    <property type="evidence" value="ECO:0007669"/>
    <property type="project" value="UniProtKB-UniRule"/>
</dbReference>
<feature type="domain" description="HTH tetR-type" evidence="5">
    <location>
        <begin position="8"/>
        <end position="68"/>
    </location>
</feature>
<accession>A0A852WCA1</accession>
<evidence type="ECO:0000256" key="4">
    <source>
        <dbReference type="PROSITE-ProRule" id="PRU00335"/>
    </source>
</evidence>
<reference evidence="6 7" key="1">
    <citation type="submission" date="2020-07" db="EMBL/GenBank/DDBJ databases">
        <title>Sequencing the genomes of 1000 actinobacteria strains.</title>
        <authorList>
            <person name="Klenk H.-P."/>
        </authorList>
    </citation>
    <scope>NUCLEOTIDE SEQUENCE [LARGE SCALE GENOMIC DNA]</scope>
    <source>
        <strain evidence="6 7">DSM 44749</strain>
    </source>
</reference>
<dbReference type="InterPro" id="IPR036271">
    <property type="entry name" value="Tet_transcr_reg_TetR-rel_C_sf"/>
</dbReference>
<dbReference type="PANTHER" id="PTHR47506:SF1">
    <property type="entry name" value="HTH-TYPE TRANSCRIPTIONAL REGULATOR YJDC"/>
    <property type="match status" value="1"/>
</dbReference>
<evidence type="ECO:0000256" key="2">
    <source>
        <dbReference type="ARBA" id="ARBA00023125"/>
    </source>
</evidence>
<dbReference type="RefSeq" id="WP_179761569.1">
    <property type="nucleotide sequence ID" value="NZ_BAAAJZ010000003.1"/>
</dbReference>
<keyword evidence="7" id="KW-1185">Reference proteome</keyword>
<evidence type="ECO:0000313" key="6">
    <source>
        <dbReference type="EMBL" id="NYG03012.1"/>
    </source>
</evidence>
<dbReference type="EMBL" id="JACCCZ010000001">
    <property type="protein sequence ID" value="NYG03012.1"/>
    <property type="molecule type" value="Genomic_DNA"/>
</dbReference>
<evidence type="ECO:0000313" key="7">
    <source>
        <dbReference type="Proteomes" id="UP000549695"/>
    </source>
</evidence>
<dbReference type="PANTHER" id="PTHR47506">
    <property type="entry name" value="TRANSCRIPTIONAL REGULATORY PROTEIN"/>
    <property type="match status" value="1"/>
</dbReference>
<comment type="caution">
    <text evidence="6">The sequence shown here is derived from an EMBL/GenBank/DDBJ whole genome shotgun (WGS) entry which is preliminary data.</text>
</comment>
<keyword evidence="3" id="KW-0804">Transcription</keyword>
<evidence type="ECO:0000256" key="3">
    <source>
        <dbReference type="ARBA" id="ARBA00023163"/>
    </source>
</evidence>
<feature type="DNA-binding region" description="H-T-H motif" evidence="4">
    <location>
        <begin position="31"/>
        <end position="50"/>
    </location>
</feature>
<keyword evidence="1" id="KW-0805">Transcription regulation</keyword>
<dbReference type="GeneID" id="98053025"/>
<dbReference type="SUPFAM" id="SSF48498">
    <property type="entry name" value="Tetracyclin repressor-like, C-terminal domain"/>
    <property type="match status" value="1"/>
</dbReference>
<dbReference type="InterPro" id="IPR009057">
    <property type="entry name" value="Homeodomain-like_sf"/>
</dbReference>
<dbReference type="Gene3D" id="1.10.357.10">
    <property type="entry name" value="Tetracycline Repressor, domain 2"/>
    <property type="match status" value="1"/>
</dbReference>
<dbReference type="PRINTS" id="PR00455">
    <property type="entry name" value="HTHTETR"/>
</dbReference>
<sequence length="189" mass="20424">MNTTERRPPVRERLLQTADRLFYAEGIHAVGIDRILAEARVAKASLYGHFGGKDALVEAYLDGRSTGWRAHVEAELPGRATEPAERLLAVFDMLGEWFAEPGYRGCPFINVGAECGTEGSVAAVLDRHRAWVRDLFAGLLTEAGHPRPAATARQLSLLYDGAMVAAQLDGDPSAAVDARDAARRLVEGA</sequence>
<dbReference type="Pfam" id="PF17940">
    <property type="entry name" value="TetR_C_31"/>
    <property type="match status" value="1"/>
</dbReference>
<evidence type="ECO:0000259" key="5">
    <source>
        <dbReference type="PROSITE" id="PS50977"/>
    </source>
</evidence>
<name>A0A852WCA1_PSEA5</name>
<organism evidence="6 7">
    <name type="scientific">Pseudonocardia alni</name>
    <name type="common">Amycolata alni</name>
    <dbReference type="NCBI Taxonomy" id="33907"/>
    <lineage>
        <taxon>Bacteria</taxon>
        <taxon>Bacillati</taxon>
        <taxon>Actinomycetota</taxon>
        <taxon>Actinomycetes</taxon>
        <taxon>Pseudonocardiales</taxon>
        <taxon>Pseudonocardiaceae</taxon>
        <taxon>Pseudonocardia</taxon>
    </lineage>
</organism>
<gene>
    <name evidence="6" type="ORF">HDA37_003297</name>
</gene>
<dbReference type="InterPro" id="IPR001647">
    <property type="entry name" value="HTH_TetR"/>
</dbReference>
<dbReference type="Proteomes" id="UP000549695">
    <property type="component" value="Unassembled WGS sequence"/>
</dbReference>
<dbReference type="PROSITE" id="PS50977">
    <property type="entry name" value="HTH_TETR_2"/>
    <property type="match status" value="1"/>
</dbReference>
<evidence type="ECO:0000256" key="1">
    <source>
        <dbReference type="ARBA" id="ARBA00023015"/>
    </source>
</evidence>
<dbReference type="AlphaFoldDB" id="A0A852WCA1"/>
<dbReference type="SUPFAM" id="SSF46689">
    <property type="entry name" value="Homeodomain-like"/>
    <property type="match status" value="1"/>
</dbReference>
<dbReference type="Pfam" id="PF00440">
    <property type="entry name" value="TetR_N"/>
    <property type="match status" value="1"/>
</dbReference>
<proteinExistence type="predicted"/>
<dbReference type="InterPro" id="IPR041583">
    <property type="entry name" value="TetR_C_31"/>
</dbReference>
<protein>
    <submittedName>
        <fullName evidence="6">AcrR family transcriptional regulator</fullName>
    </submittedName>
</protein>
<keyword evidence="2 4" id="KW-0238">DNA-binding</keyword>